<keyword evidence="2" id="KW-0812">Transmembrane</keyword>
<keyword evidence="4" id="KW-1185">Reference proteome</keyword>
<protein>
    <submittedName>
        <fullName evidence="3">DUF4191 family protein</fullName>
    </submittedName>
</protein>
<dbReference type="Pfam" id="PF13829">
    <property type="entry name" value="DUF4191"/>
    <property type="match status" value="1"/>
</dbReference>
<feature type="region of interest" description="Disordered" evidence="1">
    <location>
        <begin position="218"/>
        <end position="238"/>
    </location>
</feature>
<evidence type="ECO:0000313" key="4">
    <source>
        <dbReference type="Proteomes" id="UP000253508"/>
    </source>
</evidence>
<dbReference type="OrthoDB" id="8479889at2"/>
<reference evidence="3 4" key="1">
    <citation type="submission" date="2018-07" db="EMBL/GenBank/DDBJ databases">
        <title>Microbacterium endoborsara sp. nov., a novel actinobacterium isolated from Borszczowia aralocaspica.</title>
        <authorList>
            <person name="An D."/>
        </authorList>
    </citation>
    <scope>NUCLEOTIDE SEQUENCE [LARGE SCALE GENOMIC DNA]</scope>
    <source>
        <strain evidence="3 4">C1.15228</strain>
    </source>
</reference>
<dbReference type="Proteomes" id="UP000253508">
    <property type="component" value="Unassembled WGS sequence"/>
</dbReference>
<name>A0A367Y9W1_9MICO</name>
<organism evidence="3 4">
    <name type="scientific">Microbacterium sorbitolivorans</name>
    <dbReference type="NCBI Taxonomy" id="1867410"/>
    <lineage>
        <taxon>Bacteria</taxon>
        <taxon>Bacillati</taxon>
        <taxon>Actinomycetota</taxon>
        <taxon>Actinomycetes</taxon>
        <taxon>Micrococcales</taxon>
        <taxon>Microbacteriaceae</taxon>
        <taxon>Microbacterium</taxon>
    </lineage>
</organism>
<evidence type="ECO:0000313" key="3">
    <source>
        <dbReference type="EMBL" id="RCK61802.1"/>
    </source>
</evidence>
<keyword evidence="2" id="KW-0472">Membrane</keyword>
<evidence type="ECO:0000256" key="2">
    <source>
        <dbReference type="SAM" id="Phobius"/>
    </source>
</evidence>
<comment type="caution">
    <text evidence="3">The sequence shown here is derived from an EMBL/GenBank/DDBJ whole genome shotgun (WGS) entry which is preliminary data.</text>
</comment>
<accession>A0A367Y9W1</accession>
<dbReference type="AlphaFoldDB" id="A0A367Y9W1"/>
<feature type="transmembrane region" description="Helical" evidence="2">
    <location>
        <begin position="29"/>
        <end position="52"/>
    </location>
</feature>
<keyword evidence="2" id="KW-1133">Transmembrane helix</keyword>
<feature type="transmembrane region" description="Helical" evidence="2">
    <location>
        <begin position="58"/>
        <end position="80"/>
    </location>
</feature>
<gene>
    <name evidence="3" type="ORF">DTO57_04070</name>
</gene>
<sequence length="238" mass="26209">MASRTAAPEKRPGIFSTIKQLITFTKDPFPWVVWILPLILFVGAGLGVIFAFATQQRWWFAILWGFFGLMVGIIVAMLFMNRLATKAMYIKLDGMPGAGGHVVSNMLGRNWRGEEMPVGINPKTQDVVYRAVGRGGVVLVGEGSRSKLEKLMKKERTVARRITHDSVPVTEFYIGKGDGEIAIDQLAKHIKKLPKTVDRNGMAQLIARTESISRGGAAALPIPKGIDPMRARAPKTPR</sequence>
<dbReference type="InterPro" id="IPR025445">
    <property type="entry name" value="DUF4191"/>
</dbReference>
<proteinExistence type="predicted"/>
<dbReference type="EMBL" id="QORO01000001">
    <property type="protein sequence ID" value="RCK61802.1"/>
    <property type="molecule type" value="Genomic_DNA"/>
</dbReference>
<evidence type="ECO:0000256" key="1">
    <source>
        <dbReference type="SAM" id="MobiDB-lite"/>
    </source>
</evidence>
<dbReference type="RefSeq" id="WP_114116905.1">
    <property type="nucleotide sequence ID" value="NZ_BMHU01000004.1"/>
</dbReference>